<evidence type="ECO:0000256" key="1">
    <source>
        <dbReference type="SAM" id="Phobius"/>
    </source>
</evidence>
<dbReference type="Proteomes" id="UP001501578">
    <property type="component" value="Unassembled WGS sequence"/>
</dbReference>
<evidence type="ECO:0000313" key="2">
    <source>
        <dbReference type="EMBL" id="GAA0929468.1"/>
    </source>
</evidence>
<gene>
    <name evidence="2" type="ORF">GCM10009560_33340</name>
</gene>
<keyword evidence="3" id="KW-1185">Reference proteome</keyword>
<reference evidence="2 3" key="1">
    <citation type="journal article" date="2019" name="Int. J. Syst. Evol. Microbiol.">
        <title>The Global Catalogue of Microorganisms (GCM) 10K type strain sequencing project: providing services to taxonomists for standard genome sequencing and annotation.</title>
        <authorList>
            <consortium name="The Broad Institute Genomics Platform"/>
            <consortium name="The Broad Institute Genome Sequencing Center for Infectious Disease"/>
            <person name="Wu L."/>
            <person name="Ma J."/>
        </authorList>
    </citation>
    <scope>NUCLEOTIDE SEQUENCE [LARGE SCALE GENOMIC DNA]</scope>
    <source>
        <strain evidence="2 3">JCM 11136</strain>
    </source>
</reference>
<keyword evidence="1" id="KW-1133">Transmembrane helix</keyword>
<sequence>MREILGFIVIVQGFGAFVARAFFDRDWGLLHRMVELPTAAYLGIGLAGLALIGWAQVDKKRRG</sequence>
<proteinExistence type="predicted"/>
<dbReference type="RefSeq" id="WP_343950775.1">
    <property type="nucleotide sequence ID" value="NZ_BAAAHQ010000015.1"/>
</dbReference>
<dbReference type="EMBL" id="BAAAHQ010000015">
    <property type="protein sequence ID" value="GAA0929468.1"/>
    <property type="molecule type" value="Genomic_DNA"/>
</dbReference>
<protein>
    <submittedName>
        <fullName evidence="2">Uncharacterized protein</fullName>
    </submittedName>
</protein>
<keyword evidence="1" id="KW-0812">Transmembrane</keyword>
<organism evidence="2 3">
    <name type="scientific">Nonomuraea longicatena</name>
    <dbReference type="NCBI Taxonomy" id="83682"/>
    <lineage>
        <taxon>Bacteria</taxon>
        <taxon>Bacillati</taxon>
        <taxon>Actinomycetota</taxon>
        <taxon>Actinomycetes</taxon>
        <taxon>Streptosporangiales</taxon>
        <taxon>Streptosporangiaceae</taxon>
        <taxon>Nonomuraea</taxon>
    </lineage>
</organism>
<feature type="transmembrane region" description="Helical" evidence="1">
    <location>
        <begin position="39"/>
        <end position="57"/>
    </location>
</feature>
<accession>A0ABN1PK93</accession>
<evidence type="ECO:0000313" key="3">
    <source>
        <dbReference type="Proteomes" id="UP001501578"/>
    </source>
</evidence>
<keyword evidence="1" id="KW-0472">Membrane</keyword>
<name>A0ABN1PK93_9ACTN</name>
<comment type="caution">
    <text evidence="2">The sequence shown here is derived from an EMBL/GenBank/DDBJ whole genome shotgun (WGS) entry which is preliminary data.</text>
</comment>